<keyword evidence="3" id="KW-1185">Reference proteome</keyword>
<evidence type="ECO:0000256" key="1">
    <source>
        <dbReference type="SAM" id="MobiDB-lite"/>
    </source>
</evidence>
<reference evidence="2 3" key="1">
    <citation type="journal article" date="2024" name="Proc. Natl. Acad. Sci. U.S.A.">
        <title>The evolutionary genomics of adaptation to stress in wild rhizobium bacteria.</title>
        <authorList>
            <person name="Kehlet-Delgado H."/>
            <person name="Montoya A.P."/>
            <person name="Jensen K.T."/>
            <person name="Wendlandt C.E."/>
            <person name="Dexheimer C."/>
            <person name="Roberts M."/>
            <person name="Torres Martinez L."/>
            <person name="Friesen M.L."/>
            <person name="Griffitts J.S."/>
            <person name="Porter S.S."/>
        </authorList>
    </citation>
    <scope>NUCLEOTIDE SEQUENCE [LARGE SCALE GENOMIC DNA]</scope>
    <source>
        <strain evidence="2 3">M0641</strain>
    </source>
</reference>
<sequence>MKTAAEKRAYIRDHRSHGLSVAEGCGLMGLSRTTFYDQPRSAADDTAIVEAIAAICDEFEHYGWRRACRSSAKRHDRQSKKDPPLDARA</sequence>
<organism evidence="2 3">
    <name type="scientific">Mesorhizobium caraganae</name>
    <dbReference type="NCBI Taxonomy" id="483206"/>
    <lineage>
        <taxon>Bacteria</taxon>
        <taxon>Pseudomonadati</taxon>
        <taxon>Pseudomonadota</taxon>
        <taxon>Alphaproteobacteria</taxon>
        <taxon>Hyphomicrobiales</taxon>
        <taxon>Phyllobacteriaceae</taxon>
        <taxon>Mesorhizobium</taxon>
    </lineage>
</organism>
<evidence type="ECO:0000313" key="3">
    <source>
        <dbReference type="Proteomes" id="UP001433071"/>
    </source>
</evidence>
<evidence type="ECO:0008006" key="4">
    <source>
        <dbReference type="Google" id="ProtNLM"/>
    </source>
</evidence>
<feature type="compositionally biased region" description="Basic and acidic residues" evidence="1">
    <location>
        <begin position="79"/>
        <end position="89"/>
    </location>
</feature>
<dbReference type="EMBL" id="JAMYQB010000036">
    <property type="protein sequence ID" value="MER9408215.1"/>
    <property type="molecule type" value="Genomic_DNA"/>
</dbReference>
<feature type="region of interest" description="Disordered" evidence="1">
    <location>
        <begin position="69"/>
        <end position="89"/>
    </location>
</feature>
<proteinExistence type="predicted"/>
<dbReference type="Proteomes" id="UP001433071">
    <property type="component" value="Unassembled WGS sequence"/>
</dbReference>
<accession>A0ABV1Z8X1</accession>
<evidence type="ECO:0000313" key="2">
    <source>
        <dbReference type="EMBL" id="MER9408215.1"/>
    </source>
</evidence>
<feature type="compositionally biased region" description="Basic residues" evidence="1">
    <location>
        <begin position="69"/>
        <end position="78"/>
    </location>
</feature>
<protein>
    <recommendedName>
        <fullName evidence="4">Helix-turn-helix domain-containing protein</fullName>
    </recommendedName>
</protein>
<name>A0ABV1Z8X1_9HYPH</name>
<gene>
    <name evidence="2" type="ORF">NKI36_29910</name>
</gene>
<comment type="caution">
    <text evidence="2">The sequence shown here is derived from an EMBL/GenBank/DDBJ whole genome shotgun (WGS) entry which is preliminary data.</text>
</comment>